<dbReference type="eggNOG" id="ENOG502TDUI">
    <property type="taxonomic scope" value="Eukaryota"/>
</dbReference>
<comment type="subcellular location">
    <subcellularLocation>
        <location evidence="2">Secreted</location>
    </subcellularLocation>
</comment>
<dbReference type="Pfam" id="PF01109">
    <property type="entry name" value="GM_CSF"/>
    <property type="match status" value="1"/>
</dbReference>
<keyword evidence="9" id="KW-1015">Disulfide bond</keyword>
<dbReference type="FunCoup" id="M3YJD6">
    <property type="interactions" value="60"/>
</dbReference>
<dbReference type="GO" id="GO:0005129">
    <property type="term" value="F:granulocyte macrophage colony-stimulating factor receptor binding"/>
    <property type="evidence" value="ECO:0007669"/>
    <property type="project" value="InterPro"/>
</dbReference>
<dbReference type="PANTHER" id="PTHR10059">
    <property type="entry name" value="GRANULOCYTE-MACROPHAGE COLONY-STIMULATING FACTOR GM-CSF"/>
    <property type="match status" value="1"/>
</dbReference>
<dbReference type="GO" id="GO:2001240">
    <property type="term" value="P:negative regulation of extrinsic apoptotic signaling pathway in absence of ligand"/>
    <property type="evidence" value="ECO:0007669"/>
    <property type="project" value="Ensembl"/>
</dbReference>
<feature type="signal peptide" evidence="13">
    <location>
        <begin position="1"/>
        <end position="17"/>
    </location>
</feature>
<dbReference type="GO" id="GO:0005125">
    <property type="term" value="F:cytokine activity"/>
    <property type="evidence" value="ECO:0007669"/>
    <property type="project" value="UniProtKB-KW"/>
</dbReference>
<dbReference type="GO" id="GO:0043011">
    <property type="term" value="P:myeloid dendritic cell differentiation"/>
    <property type="evidence" value="ECO:0007669"/>
    <property type="project" value="Ensembl"/>
</dbReference>
<comment type="function">
    <text evidence="1">Cytokine that stimulates the growth and differentiation of hematopoietic precursor cells from various lineages, including granulocytes, macrophages, eosinophils and erythrocytes.</text>
</comment>
<evidence type="ECO:0000256" key="9">
    <source>
        <dbReference type="ARBA" id="ARBA00023157"/>
    </source>
</evidence>
<dbReference type="GO" id="GO:0071803">
    <property type="term" value="P:positive regulation of podosome assembly"/>
    <property type="evidence" value="ECO:0007669"/>
    <property type="project" value="Ensembl"/>
</dbReference>
<evidence type="ECO:0000256" key="12">
    <source>
        <dbReference type="ARBA" id="ARBA00029601"/>
    </source>
</evidence>
<evidence type="ECO:0000256" key="6">
    <source>
        <dbReference type="ARBA" id="ARBA00022525"/>
    </source>
</evidence>
<keyword evidence="10" id="KW-0325">Glycoprotein</keyword>
<dbReference type="OMA" id="SCETQII"/>
<feature type="chain" id="PRO_5004044958" description="Granulocyte-macrophage colony-stimulating factor" evidence="13">
    <location>
        <begin position="18"/>
        <end position="148"/>
    </location>
</feature>
<keyword evidence="8" id="KW-0339">Growth factor</keyword>
<dbReference type="InterPro" id="IPR000773">
    <property type="entry name" value="GM_colony-stim-fac"/>
</dbReference>
<dbReference type="PRINTS" id="PR00693">
    <property type="entry name" value="GMCSFACTOR"/>
</dbReference>
<dbReference type="HOGENOM" id="CLU_152286_0_0_1"/>
<evidence type="ECO:0000256" key="8">
    <source>
        <dbReference type="ARBA" id="ARBA00023030"/>
    </source>
</evidence>
<evidence type="ECO:0000256" key="11">
    <source>
        <dbReference type="ARBA" id="ARBA00025874"/>
    </source>
</evidence>
<dbReference type="EMBL" id="AEYP01000007">
    <property type="status" value="NOT_ANNOTATED_CDS"/>
    <property type="molecule type" value="Genomic_DNA"/>
</dbReference>
<evidence type="ECO:0000256" key="5">
    <source>
        <dbReference type="ARBA" id="ARBA00022514"/>
    </source>
</evidence>
<dbReference type="GeneTree" id="ENSGT00390000013425"/>
<name>M3YJD6_MUSPF</name>
<comment type="subunit">
    <text evidence="11">Monomer. The signaling GM-CSF receptor complex is a dodecamer of two head-to-head hexamers of two alpha, two beta, and two ligand subunits.</text>
</comment>
<dbReference type="AlphaFoldDB" id="M3YJD6"/>
<dbReference type="GO" id="GO:0045892">
    <property type="term" value="P:negative regulation of DNA-templated transcription"/>
    <property type="evidence" value="ECO:0007669"/>
    <property type="project" value="Ensembl"/>
</dbReference>
<dbReference type="GO" id="GO:0005615">
    <property type="term" value="C:extracellular space"/>
    <property type="evidence" value="ECO:0007669"/>
    <property type="project" value="UniProtKB-KW"/>
</dbReference>
<dbReference type="GO" id="GO:0006955">
    <property type="term" value="P:immune response"/>
    <property type="evidence" value="ECO:0007669"/>
    <property type="project" value="InterPro"/>
</dbReference>
<dbReference type="GO" id="GO:0097011">
    <property type="term" value="P:cellular response to granulocyte macrophage colony-stimulating factor stimulus"/>
    <property type="evidence" value="ECO:0007669"/>
    <property type="project" value="Ensembl"/>
</dbReference>
<dbReference type="GO" id="GO:0010744">
    <property type="term" value="P:positive regulation of macrophage derived foam cell differentiation"/>
    <property type="evidence" value="ECO:0007669"/>
    <property type="project" value="Ensembl"/>
</dbReference>
<dbReference type="GO" id="GO:0030225">
    <property type="term" value="P:macrophage differentiation"/>
    <property type="evidence" value="ECO:0007669"/>
    <property type="project" value="Ensembl"/>
</dbReference>
<dbReference type="GO" id="GO:0032747">
    <property type="term" value="P:positive regulation of interleukin-23 production"/>
    <property type="evidence" value="ECO:0007669"/>
    <property type="project" value="Ensembl"/>
</dbReference>
<gene>
    <name evidence="14" type="primary">CSF2</name>
</gene>
<keyword evidence="6" id="KW-0964">Secreted</keyword>
<reference evidence="14" key="1">
    <citation type="submission" date="2024-06" db="UniProtKB">
        <authorList>
            <consortium name="Ensembl"/>
        </authorList>
    </citation>
    <scope>IDENTIFICATION</scope>
</reference>
<dbReference type="PANTHER" id="PTHR10059:SF0">
    <property type="entry name" value="GRANULOCYTE-MACROPHAGE COLONY-STIMULATING FACTOR"/>
    <property type="match status" value="1"/>
</dbReference>
<dbReference type="InterPro" id="IPR009079">
    <property type="entry name" value="4_helix_cytokine-like_core"/>
</dbReference>
<dbReference type="SUPFAM" id="SSF47266">
    <property type="entry name" value="4-helical cytokines"/>
    <property type="match status" value="1"/>
</dbReference>
<dbReference type="GO" id="GO:0008083">
    <property type="term" value="F:growth factor activity"/>
    <property type="evidence" value="ECO:0007669"/>
    <property type="project" value="UniProtKB-KW"/>
</dbReference>
<dbReference type="GO" id="GO:0038157">
    <property type="term" value="P:granulocyte-macrophage colony-stimulating factor signaling pathway"/>
    <property type="evidence" value="ECO:0007669"/>
    <property type="project" value="Ensembl"/>
</dbReference>
<dbReference type="InParanoid" id="M3YJD6"/>
<proteinExistence type="inferred from homology"/>
<dbReference type="STRING" id="9669.ENSMPUP00000011443"/>
<evidence type="ECO:0000256" key="2">
    <source>
        <dbReference type="ARBA" id="ARBA00004613"/>
    </source>
</evidence>
<dbReference type="EMBL" id="AEYP01000009">
    <property type="status" value="NOT_ANNOTATED_CDS"/>
    <property type="molecule type" value="Genomic_DNA"/>
</dbReference>
<evidence type="ECO:0000256" key="13">
    <source>
        <dbReference type="SAM" id="SignalP"/>
    </source>
</evidence>
<dbReference type="GO" id="GO:0007259">
    <property type="term" value="P:cell surface receptor signaling pathway via JAK-STAT"/>
    <property type="evidence" value="ECO:0007669"/>
    <property type="project" value="Ensembl"/>
</dbReference>
<evidence type="ECO:0000256" key="3">
    <source>
        <dbReference type="ARBA" id="ARBA00009378"/>
    </source>
</evidence>
<dbReference type="SMART" id="SM00040">
    <property type="entry name" value="CSF2"/>
    <property type="match status" value="1"/>
</dbReference>
<comment type="similarity">
    <text evidence="3">Belongs to the GM-CSF family.</text>
</comment>
<evidence type="ECO:0000313" key="14">
    <source>
        <dbReference type="Ensembl" id="ENSMPUP00000011443.1"/>
    </source>
</evidence>
<protein>
    <recommendedName>
        <fullName evidence="4">Granulocyte-macrophage colony-stimulating factor</fullName>
    </recommendedName>
    <alternativeName>
        <fullName evidence="12">Colony-stimulating factor</fullName>
    </alternativeName>
</protein>
<dbReference type="GO" id="GO:0030526">
    <property type="term" value="C:granulocyte macrophage colony-stimulating factor receptor complex"/>
    <property type="evidence" value="ECO:0007669"/>
    <property type="project" value="Ensembl"/>
</dbReference>
<dbReference type="Gene3D" id="1.20.1250.10">
    <property type="match status" value="1"/>
</dbReference>
<evidence type="ECO:0000256" key="1">
    <source>
        <dbReference type="ARBA" id="ARBA00003164"/>
    </source>
</evidence>
<evidence type="ECO:0000256" key="7">
    <source>
        <dbReference type="ARBA" id="ARBA00022729"/>
    </source>
</evidence>
<organism evidence="14">
    <name type="scientific">Mustela putorius furo</name>
    <name type="common">European domestic ferret</name>
    <name type="synonym">Mustela furo</name>
    <dbReference type="NCBI Taxonomy" id="9669"/>
    <lineage>
        <taxon>Eukaryota</taxon>
        <taxon>Metazoa</taxon>
        <taxon>Chordata</taxon>
        <taxon>Craniata</taxon>
        <taxon>Vertebrata</taxon>
        <taxon>Euteleostomi</taxon>
        <taxon>Mammalia</taxon>
        <taxon>Eutheria</taxon>
        <taxon>Laurasiatheria</taxon>
        <taxon>Carnivora</taxon>
        <taxon>Caniformia</taxon>
        <taxon>Musteloidea</taxon>
        <taxon>Mustelidae</taxon>
        <taxon>Mustelinae</taxon>
        <taxon>Mustela</taxon>
    </lineage>
</organism>
<evidence type="ECO:0000256" key="4">
    <source>
        <dbReference type="ARBA" id="ARBA00018697"/>
    </source>
</evidence>
<evidence type="ECO:0000256" key="10">
    <source>
        <dbReference type="ARBA" id="ARBA00023180"/>
    </source>
</evidence>
<dbReference type="EMBL" id="AEYP01000008">
    <property type="status" value="NOT_ANNOTATED_CDS"/>
    <property type="molecule type" value="Genomic_DNA"/>
</dbReference>
<dbReference type="Ensembl" id="ENSMPUT00000011632.1">
    <property type="protein sequence ID" value="ENSMPUP00000011443.1"/>
    <property type="gene ID" value="ENSMPUG00000011534.1"/>
</dbReference>
<keyword evidence="7 13" id="KW-0732">Signal</keyword>
<dbReference type="GO" id="GO:0070665">
    <property type="term" value="P:positive regulation of leukocyte proliferation"/>
    <property type="evidence" value="ECO:0007669"/>
    <property type="project" value="Ensembl"/>
</dbReference>
<accession>M3YJD6</accession>
<keyword evidence="5" id="KW-0202">Cytokine</keyword>
<sequence>MWLQNLLFLGTVVCSISAPTSLPRPVTRPSRHVDAIQEALSLLNKSSDETAVMNESVKVVSGMFDRQEPTCLQTRLQLYSEGLRGSLISLKQPLNLMADHYKEHCLETPPTKSPKNCTTEESNFSQFKEALQSVVISIEGWKSCKTIK</sequence>